<protein>
    <submittedName>
        <fullName evidence="2">Uncharacterized protein</fullName>
    </submittedName>
</protein>
<evidence type="ECO:0000313" key="3">
    <source>
        <dbReference type="Proteomes" id="UP000663866"/>
    </source>
</evidence>
<feature type="transmembrane region" description="Helical" evidence="1">
    <location>
        <begin position="121"/>
        <end position="138"/>
    </location>
</feature>
<feature type="transmembrane region" description="Helical" evidence="1">
    <location>
        <begin position="47"/>
        <end position="75"/>
    </location>
</feature>
<accession>A0A820N988</accession>
<keyword evidence="1" id="KW-0472">Membrane</keyword>
<dbReference type="Proteomes" id="UP000663866">
    <property type="component" value="Unassembled WGS sequence"/>
</dbReference>
<dbReference type="AlphaFoldDB" id="A0A820N988"/>
<sequence length="171" mass="19506">MGSNNCQNGAQCFYGTQCQFSTQQFGLSLDAILGYQIRSNLSISRQFIYVEISSIVASIMLLFGLISGILSILTFQSKPYLKLYFHRSLLAITDWFHACIAVERLVTIIVDVKFNLAKSKTMAKLLIIVISLFTRVSFLHDPIHRYLIDDDEEQRTWCMVHFTPSLNLSQP</sequence>
<keyword evidence="1" id="KW-1133">Transmembrane helix</keyword>
<name>A0A820N988_9BILA</name>
<reference evidence="2" key="1">
    <citation type="submission" date="2021-02" db="EMBL/GenBank/DDBJ databases">
        <authorList>
            <person name="Nowell W R."/>
        </authorList>
    </citation>
    <scope>NUCLEOTIDE SEQUENCE</scope>
</reference>
<proteinExistence type="predicted"/>
<evidence type="ECO:0000256" key="1">
    <source>
        <dbReference type="SAM" id="Phobius"/>
    </source>
</evidence>
<evidence type="ECO:0000313" key="2">
    <source>
        <dbReference type="EMBL" id="CAF4384823.1"/>
    </source>
</evidence>
<organism evidence="2 3">
    <name type="scientific">Rotaria magnacalcarata</name>
    <dbReference type="NCBI Taxonomy" id="392030"/>
    <lineage>
        <taxon>Eukaryota</taxon>
        <taxon>Metazoa</taxon>
        <taxon>Spiralia</taxon>
        <taxon>Gnathifera</taxon>
        <taxon>Rotifera</taxon>
        <taxon>Eurotatoria</taxon>
        <taxon>Bdelloidea</taxon>
        <taxon>Philodinida</taxon>
        <taxon>Philodinidae</taxon>
        <taxon>Rotaria</taxon>
    </lineage>
</organism>
<keyword evidence="1" id="KW-0812">Transmembrane</keyword>
<dbReference type="EMBL" id="CAJOBG010039337">
    <property type="protein sequence ID" value="CAF4384823.1"/>
    <property type="molecule type" value="Genomic_DNA"/>
</dbReference>
<comment type="caution">
    <text evidence="2">The sequence shown here is derived from an EMBL/GenBank/DDBJ whole genome shotgun (WGS) entry which is preliminary data.</text>
</comment>
<keyword evidence="3" id="KW-1185">Reference proteome</keyword>
<gene>
    <name evidence="2" type="ORF">OVN521_LOCUS33933</name>
</gene>